<dbReference type="Pfam" id="PF01182">
    <property type="entry name" value="Glucosamine_iso"/>
    <property type="match status" value="1"/>
</dbReference>
<dbReference type="GO" id="GO:0042802">
    <property type="term" value="F:identical protein binding"/>
    <property type="evidence" value="ECO:0007669"/>
    <property type="project" value="TreeGrafter"/>
</dbReference>
<dbReference type="GO" id="GO:0005975">
    <property type="term" value="P:carbohydrate metabolic process"/>
    <property type="evidence" value="ECO:0007669"/>
    <property type="project" value="InterPro"/>
</dbReference>
<dbReference type="InterPro" id="IPR006148">
    <property type="entry name" value="Glc/Gal-6P_isomerase"/>
</dbReference>
<dbReference type="GO" id="GO:0004342">
    <property type="term" value="F:glucosamine-6-phosphate deaminase activity"/>
    <property type="evidence" value="ECO:0007669"/>
    <property type="project" value="InterPro"/>
</dbReference>
<dbReference type="GO" id="GO:0005737">
    <property type="term" value="C:cytoplasm"/>
    <property type="evidence" value="ECO:0007669"/>
    <property type="project" value="TreeGrafter"/>
</dbReference>
<feature type="domain" description="Glucosamine/galactosamine-6-phosphate isomerase" evidence="2">
    <location>
        <begin position="20"/>
        <end position="240"/>
    </location>
</feature>
<dbReference type="EMBL" id="MJGC01000070">
    <property type="protein sequence ID" value="OEJ74205.1"/>
    <property type="molecule type" value="Genomic_DNA"/>
</dbReference>
<dbReference type="PANTHER" id="PTHR11280">
    <property type="entry name" value="GLUCOSAMINE-6-PHOSPHATE ISOMERASE"/>
    <property type="match status" value="1"/>
</dbReference>
<keyword evidence="1" id="KW-0119">Carbohydrate metabolism</keyword>
<dbReference type="GO" id="GO:0006043">
    <property type="term" value="P:glucosamine catabolic process"/>
    <property type="evidence" value="ECO:0007669"/>
    <property type="project" value="TreeGrafter"/>
</dbReference>
<dbReference type="OrthoDB" id="9791139at2"/>
<name>A0A1E5QHP7_9CYAN</name>
<dbReference type="AlphaFoldDB" id="A0A1E5QHP7"/>
<gene>
    <name evidence="3" type="ORF">BH720_15920</name>
</gene>
<dbReference type="CDD" id="cd01399">
    <property type="entry name" value="GlcN6P_deaminase"/>
    <property type="match status" value="1"/>
</dbReference>
<dbReference type="InterPro" id="IPR004547">
    <property type="entry name" value="Glucosamine6P_isomerase"/>
</dbReference>
<sequence>MLDPVSSSYVDSLLVYRCESPQQVAELAAHQAHRYLQGVLQQQGNAAVLLATGNSQIQFLKTLIDLGGLDWSQITLLHLDEYLGIEAQHPASFRYYLRERVEKQVRPKVFHYINGNALQPLQECDRYTQLLKAQPIDLCCLGLGENGHLAFNDPDVADFQDPHSLKLVKLDTITRQQQVKTGLFSELEQVPQYAFTVTLPLICSARKILCLAPELRKAKAVQGLLTGEITPQLPASILRQHPQASLFLDRDSAGFSLC</sequence>
<protein>
    <submittedName>
        <fullName evidence="3">Glucosamine-6-phosphate deaminase</fullName>
    </submittedName>
</protein>
<dbReference type="RefSeq" id="WP_069968208.1">
    <property type="nucleotide sequence ID" value="NZ_CM124774.1"/>
</dbReference>
<accession>A0A1E5QHP7</accession>
<organism evidence="3">
    <name type="scientific">Desertifilum tharense IPPAS B-1220</name>
    <dbReference type="NCBI Taxonomy" id="1781255"/>
    <lineage>
        <taxon>Bacteria</taxon>
        <taxon>Bacillati</taxon>
        <taxon>Cyanobacteriota</taxon>
        <taxon>Cyanophyceae</taxon>
        <taxon>Desertifilales</taxon>
        <taxon>Desertifilaceae</taxon>
        <taxon>Desertifilum</taxon>
    </lineage>
</organism>
<dbReference type="STRING" id="1781255.BH720_15920"/>
<reference evidence="3" key="1">
    <citation type="submission" date="2016-09" db="EMBL/GenBank/DDBJ databases">
        <title>Draft genome of thermotolerant cyanobacterium Desertifilum sp. strain IPPAS B-1220.</title>
        <authorList>
            <person name="Sinetova M.A."/>
            <person name="Bolakhan K."/>
            <person name="Zayadan B.K."/>
            <person name="Mironov K.S."/>
            <person name="Ustinova V."/>
            <person name="Kupriyanova E.V."/>
            <person name="Sidorov R.A."/>
            <person name="Skrypnik A.N."/>
            <person name="Gogoleva N.E."/>
            <person name="Gogolev Y.V."/>
            <person name="Los D.A."/>
        </authorList>
    </citation>
    <scope>NUCLEOTIDE SEQUENCE [LARGE SCALE GENOMIC DNA]</scope>
    <source>
        <strain evidence="3">IPPAS B-1220</strain>
    </source>
</reference>
<evidence type="ECO:0000259" key="2">
    <source>
        <dbReference type="Pfam" id="PF01182"/>
    </source>
</evidence>
<evidence type="ECO:0000313" key="3">
    <source>
        <dbReference type="EMBL" id="OEJ74205.1"/>
    </source>
</evidence>
<dbReference type="InterPro" id="IPR037171">
    <property type="entry name" value="NagB/RpiA_transferase-like"/>
</dbReference>
<proteinExistence type="predicted"/>
<dbReference type="SUPFAM" id="SSF100950">
    <property type="entry name" value="NagB/RpiA/CoA transferase-like"/>
    <property type="match status" value="1"/>
</dbReference>
<dbReference type="GO" id="GO:0006046">
    <property type="term" value="P:N-acetylglucosamine catabolic process"/>
    <property type="evidence" value="ECO:0007669"/>
    <property type="project" value="TreeGrafter"/>
</dbReference>
<comment type="caution">
    <text evidence="3">The sequence shown here is derived from an EMBL/GenBank/DDBJ whole genome shotgun (WGS) entry which is preliminary data.</text>
</comment>
<dbReference type="GO" id="GO:0019262">
    <property type="term" value="P:N-acetylneuraminate catabolic process"/>
    <property type="evidence" value="ECO:0007669"/>
    <property type="project" value="TreeGrafter"/>
</dbReference>
<dbReference type="Gene3D" id="3.40.50.1360">
    <property type="match status" value="1"/>
</dbReference>
<dbReference type="PANTHER" id="PTHR11280:SF6">
    <property type="entry name" value="GLUCOSAMINE-6-PHOSPHATE ISOMERASE NAGB"/>
    <property type="match status" value="1"/>
</dbReference>
<evidence type="ECO:0000256" key="1">
    <source>
        <dbReference type="ARBA" id="ARBA00023277"/>
    </source>
</evidence>